<accession>A0ABR2Z4D3</accession>
<sequence>MDEQCASNLYEQISAFPNQYKNQANLNPLFYIRLVGPAIVIGKVKRTSFRNFTIEFTPRRPGHYLLDVVVEFSSVMDDNSLAFYKQENCQT</sequence>
<evidence type="ECO:0000313" key="1">
    <source>
        <dbReference type="EMBL" id="KAK9918792.1"/>
    </source>
</evidence>
<proteinExistence type="predicted"/>
<evidence type="ECO:0008006" key="3">
    <source>
        <dbReference type="Google" id="ProtNLM"/>
    </source>
</evidence>
<gene>
    <name evidence="1" type="ORF">WJX75_006943</name>
</gene>
<reference evidence="1 2" key="1">
    <citation type="journal article" date="2024" name="Nat. Commun.">
        <title>Phylogenomics reveals the evolutionary origins of lichenization in chlorophyte algae.</title>
        <authorList>
            <person name="Puginier C."/>
            <person name="Libourel C."/>
            <person name="Otte J."/>
            <person name="Skaloud P."/>
            <person name="Haon M."/>
            <person name="Grisel S."/>
            <person name="Petersen M."/>
            <person name="Berrin J.G."/>
            <person name="Delaux P.M."/>
            <person name="Dal Grande F."/>
            <person name="Keller J."/>
        </authorList>
    </citation>
    <scope>NUCLEOTIDE SEQUENCE [LARGE SCALE GENOMIC DNA]</scope>
    <source>
        <strain evidence="1 2">SAG 216-7</strain>
    </source>
</reference>
<evidence type="ECO:0000313" key="2">
    <source>
        <dbReference type="Proteomes" id="UP001491310"/>
    </source>
</evidence>
<name>A0ABR2Z4D3_9CHLO</name>
<keyword evidence="2" id="KW-1185">Reference proteome</keyword>
<protein>
    <recommendedName>
        <fullName evidence="3">Velvet domain-containing protein</fullName>
    </recommendedName>
</protein>
<dbReference type="EMBL" id="JALJOT010000001">
    <property type="protein sequence ID" value="KAK9918792.1"/>
    <property type="molecule type" value="Genomic_DNA"/>
</dbReference>
<comment type="caution">
    <text evidence="1">The sequence shown here is derived from an EMBL/GenBank/DDBJ whole genome shotgun (WGS) entry which is preliminary data.</text>
</comment>
<organism evidence="1 2">
    <name type="scientific">Coccomyxa subellipsoidea</name>
    <dbReference type="NCBI Taxonomy" id="248742"/>
    <lineage>
        <taxon>Eukaryota</taxon>
        <taxon>Viridiplantae</taxon>
        <taxon>Chlorophyta</taxon>
        <taxon>core chlorophytes</taxon>
        <taxon>Trebouxiophyceae</taxon>
        <taxon>Trebouxiophyceae incertae sedis</taxon>
        <taxon>Coccomyxaceae</taxon>
        <taxon>Coccomyxa</taxon>
    </lineage>
</organism>
<dbReference type="Proteomes" id="UP001491310">
    <property type="component" value="Unassembled WGS sequence"/>
</dbReference>